<evidence type="ECO:0000313" key="6">
    <source>
        <dbReference type="Proteomes" id="UP001495147"/>
    </source>
</evidence>
<feature type="domain" description="Glyoxalase-related protein" evidence="2">
    <location>
        <begin position="51"/>
        <end position="102"/>
    </location>
</feature>
<sequence>MTIPDRSAPGADAYPSPAAQAAALHAFLAVKNPRLSPKLSEDAIAALAPKQLEPVKTLARRLRPVMARLGVRMKHTPALEAAARIQGQSSWHETPAEFRAPPRTFGVALGSPFPRARGDCAVEKPEVAEVLDRSTGLFERHCDVIGDDWPAAMELRMEVQTNLDVNPRFLCSQCFTPVYLVSRHDAKKLFFRHTLEDGRCAAVTRGQLSQDEINARKYNGIKESWLHIEMKRWIVQCLQADGRFTDIAVEERWTGEVTGAWRKPDVRAVFNGIPIAFEVQLSTTYLNVIAQRREFYRQEGGLLFWVFSQFSMDARRLTQDDVFYNNNRNAFVLTSETRDRSVRQKRFMLECVWAEPTADDGVEALQRETVSFDSLTLDPATQRAYHFDFDGQRSRLIQQAWRDTQRRRALLRERFDAFYLAYMPERSFDDRVWQALYRDITAEGLNFPHHPGYLPTTLLKALYSAKYGRVFGWSFPNFIQVAHHMVPGNRGHLHYFRRALQAYNRADLMRSEDHSGKWAAKVVEYKAAIKAGDPTYAPDTEYDDLVELLFPEVMAATL</sequence>
<evidence type="ECO:0000259" key="2">
    <source>
        <dbReference type="Pfam" id="PF20066"/>
    </source>
</evidence>
<dbReference type="InterPro" id="IPR057151">
    <property type="entry name" value="DUF7829"/>
</dbReference>
<organism evidence="5 6">
    <name type="scientific">Roseateles paludis</name>
    <dbReference type="NCBI Taxonomy" id="3145238"/>
    <lineage>
        <taxon>Bacteria</taxon>
        <taxon>Pseudomonadati</taxon>
        <taxon>Pseudomonadota</taxon>
        <taxon>Betaproteobacteria</taxon>
        <taxon>Burkholderiales</taxon>
        <taxon>Sphaerotilaceae</taxon>
        <taxon>Roseateles</taxon>
    </lineage>
</organism>
<dbReference type="Pfam" id="PF20066">
    <property type="entry name" value="Glyoxalase_8"/>
    <property type="match status" value="1"/>
</dbReference>
<dbReference type="Proteomes" id="UP001495147">
    <property type="component" value="Unassembled WGS sequence"/>
</dbReference>
<dbReference type="InterPro" id="IPR045517">
    <property type="entry name" value="Glyoxalase_8"/>
</dbReference>
<dbReference type="Pfam" id="PF25169">
    <property type="entry name" value="DUF7830"/>
    <property type="match status" value="1"/>
</dbReference>
<evidence type="ECO:0000259" key="4">
    <source>
        <dbReference type="Pfam" id="PF25169"/>
    </source>
</evidence>
<feature type="domain" description="DUF6035" evidence="1">
    <location>
        <begin position="221"/>
        <end position="389"/>
    </location>
</feature>
<comment type="caution">
    <text evidence="5">The sequence shown here is derived from an EMBL/GenBank/DDBJ whole genome shotgun (WGS) entry which is preliminary data.</text>
</comment>
<dbReference type="EMBL" id="JBDPZD010000001">
    <property type="protein sequence ID" value="MEO3690051.1"/>
    <property type="molecule type" value="Genomic_DNA"/>
</dbReference>
<accession>A0ABV0FVV6</accession>
<feature type="domain" description="DUF7830" evidence="4">
    <location>
        <begin position="144"/>
        <end position="206"/>
    </location>
</feature>
<evidence type="ECO:0000259" key="3">
    <source>
        <dbReference type="Pfam" id="PF25167"/>
    </source>
</evidence>
<dbReference type="Pfam" id="PF25167">
    <property type="entry name" value="DUF7829"/>
    <property type="match status" value="1"/>
</dbReference>
<feature type="domain" description="DUF7829" evidence="3">
    <location>
        <begin position="457"/>
        <end position="552"/>
    </location>
</feature>
<dbReference type="RefSeq" id="WP_347702886.1">
    <property type="nucleotide sequence ID" value="NZ_JBDPZD010000001.1"/>
</dbReference>
<evidence type="ECO:0000259" key="1">
    <source>
        <dbReference type="Pfam" id="PF19500"/>
    </source>
</evidence>
<name>A0ABV0FVV6_9BURK</name>
<dbReference type="InterPro" id="IPR057152">
    <property type="entry name" value="DUF7830"/>
</dbReference>
<proteinExistence type="predicted"/>
<reference evidence="5 6" key="1">
    <citation type="submission" date="2024-05" db="EMBL/GenBank/DDBJ databases">
        <title>Roseateles sp. DJS-2-20 16S ribosomal RNA gene Genome sequencing and assembly.</title>
        <authorList>
            <person name="Woo H."/>
        </authorList>
    </citation>
    <scope>NUCLEOTIDE SEQUENCE [LARGE SCALE GENOMIC DNA]</scope>
    <source>
        <strain evidence="5 6">DJS-2-20</strain>
    </source>
</reference>
<dbReference type="InterPro" id="IPR046099">
    <property type="entry name" value="DUF6035"/>
</dbReference>
<evidence type="ECO:0000313" key="5">
    <source>
        <dbReference type="EMBL" id="MEO3690051.1"/>
    </source>
</evidence>
<protein>
    <submittedName>
        <fullName evidence="5">DUF6035 family protein</fullName>
    </submittedName>
</protein>
<dbReference type="Pfam" id="PF19500">
    <property type="entry name" value="DUF6035"/>
    <property type="match status" value="1"/>
</dbReference>
<gene>
    <name evidence="5" type="ORF">ABDJ85_01130</name>
</gene>
<keyword evidence="6" id="KW-1185">Reference proteome</keyword>